<dbReference type="OrthoDB" id="9813532at2"/>
<feature type="domain" description="Peptidoglycan binding-like" evidence="1">
    <location>
        <begin position="17"/>
        <end position="76"/>
    </location>
</feature>
<protein>
    <submittedName>
        <fullName evidence="3">CHAP domain-containing protein</fullName>
    </submittedName>
</protein>
<dbReference type="Pfam" id="PF01471">
    <property type="entry name" value="PG_binding_1"/>
    <property type="match status" value="1"/>
</dbReference>
<dbReference type="SUPFAM" id="SSF47090">
    <property type="entry name" value="PGBD-like"/>
    <property type="match status" value="1"/>
</dbReference>
<dbReference type="Gene3D" id="1.10.101.10">
    <property type="entry name" value="PGBD-like superfamily/PGBD"/>
    <property type="match status" value="1"/>
</dbReference>
<dbReference type="Gene3D" id="3.90.1720.60">
    <property type="match status" value="1"/>
</dbReference>
<dbReference type="InterPro" id="IPR002477">
    <property type="entry name" value="Peptidoglycan-bd-like"/>
</dbReference>
<dbReference type="EMBL" id="SRMB01000002">
    <property type="protein sequence ID" value="TGE27757.1"/>
    <property type="molecule type" value="Genomic_DNA"/>
</dbReference>
<sequence length="260" mass="28133">MGYPGHIVKVGENNAGLVRRIQQQLNRLGCGPVQADGQFGPETRDAVRGLQARFTDQDGIPLKIDGELGPLTWTALFGQQSITRETTPDPARPLLARVLQIAMGELGVCEHPPFSNRGPRVNRYIERTGLQPGVFWCMCFVYWCFDEAAAQLGVANPCIRTGGCLDHWQRAKGRVSRITAAMARQDPAVVRPGQIFIIRTARPGTANAGHTGIVLEVNGGKLVTIEGNTNAGGSDNGGGVYRQTQRKVNGINVGFIDYAQ</sequence>
<evidence type="ECO:0000259" key="2">
    <source>
        <dbReference type="Pfam" id="PF05257"/>
    </source>
</evidence>
<dbReference type="InterPro" id="IPR036366">
    <property type="entry name" value="PGBDSf"/>
</dbReference>
<dbReference type="Proteomes" id="UP000298471">
    <property type="component" value="Unassembled WGS sequence"/>
</dbReference>
<evidence type="ECO:0000313" key="4">
    <source>
        <dbReference type="Proteomes" id="UP000298471"/>
    </source>
</evidence>
<gene>
    <name evidence="3" type="ORF">E5K02_14150</name>
</gene>
<dbReference type="InterPro" id="IPR036365">
    <property type="entry name" value="PGBD-like_sf"/>
</dbReference>
<organism evidence="3 4">
    <name type="scientific">Hymenobacter metallicola</name>
    <dbReference type="NCBI Taxonomy" id="2563114"/>
    <lineage>
        <taxon>Bacteria</taxon>
        <taxon>Pseudomonadati</taxon>
        <taxon>Bacteroidota</taxon>
        <taxon>Cytophagia</taxon>
        <taxon>Cytophagales</taxon>
        <taxon>Hymenobacteraceae</taxon>
        <taxon>Hymenobacter</taxon>
    </lineage>
</organism>
<evidence type="ECO:0000259" key="1">
    <source>
        <dbReference type="Pfam" id="PF01471"/>
    </source>
</evidence>
<reference evidence="3 4" key="1">
    <citation type="submission" date="2019-04" db="EMBL/GenBank/DDBJ databases">
        <authorList>
            <person name="Feng G."/>
            <person name="Zhang J."/>
            <person name="Zhu H."/>
        </authorList>
    </citation>
    <scope>NUCLEOTIDE SEQUENCE [LARGE SCALE GENOMIC DNA]</scope>
    <source>
        <strain evidence="3 4">9PBR-1</strain>
    </source>
</reference>
<dbReference type="Pfam" id="PF05257">
    <property type="entry name" value="CHAP"/>
    <property type="match status" value="1"/>
</dbReference>
<feature type="domain" description="Peptidase C51" evidence="2">
    <location>
        <begin position="133"/>
        <end position="228"/>
    </location>
</feature>
<evidence type="ECO:0000313" key="3">
    <source>
        <dbReference type="EMBL" id="TGE27757.1"/>
    </source>
</evidence>
<name>A0A4Z0QCH3_9BACT</name>
<dbReference type="InterPro" id="IPR007921">
    <property type="entry name" value="CHAP_dom"/>
</dbReference>
<proteinExistence type="predicted"/>
<keyword evidence="4" id="KW-1185">Reference proteome</keyword>
<accession>A0A4Z0QCH3</accession>
<comment type="caution">
    <text evidence="3">The sequence shown here is derived from an EMBL/GenBank/DDBJ whole genome shotgun (WGS) entry which is preliminary data.</text>
</comment>
<dbReference type="AlphaFoldDB" id="A0A4Z0QCH3"/>